<sequence>MNPTDDLYKLDLSYLGAFSARLDTPWGALFYNENQPRYYDANHAHVIRECHDPQVMVAKVVSFYQKKNLVPRLYIHELHLQQPLLVELEKNQFQYEEFVSPVQLWNNQMARVADKQGVTIEEVTEENVQEAIDVENTIKEFGSKDTITKVFEEQFAHPSFSYFLLRLNGEVCSTACLFQDGPDARLESVVTLEAHRGKGLIGHLIRFIQEESTRRGMANLWVLPINEAVEKVYARYGFTTVERMRSGHAFLSGKSIKDIREGHS</sequence>
<dbReference type="EMBL" id="VTEQ01000002">
    <property type="protein sequence ID" value="TYS54797.1"/>
    <property type="molecule type" value="Genomic_DNA"/>
</dbReference>
<evidence type="ECO:0000313" key="3">
    <source>
        <dbReference type="Proteomes" id="UP000322997"/>
    </source>
</evidence>
<evidence type="ECO:0000259" key="1">
    <source>
        <dbReference type="PROSITE" id="PS51186"/>
    </source>
</evidence>
<dbReference type="GO" id="GO:0016747">
    <property type="term" value="F:acyltransferase activity, transferring groups other than amino-acyl groups"/>
    <property type="evidence" value="ECO:0007669"/>
    <property type="project" value="InterPro"/>
</dbReference>
<feature type="domain" description="N-acetyltransferase" evidence="1">
    <location>
        <begin position="118"/>
        <end position="257"/>
    </location>
</feature>
<dbReference type="AlphaFoldDB" id="A0A5D4RU46"/>
<dbReference type="Proteomes" id="UP000322997">
    <property type="component" value="Unassembled WGS sequence"/>
</dbReference>
<evidence type="ECO:0000313" key="2">
    <source>
        <dbReference type="EMBL" id="TYS54797.1"/>
    </source>
</evidence>
<proteinExistence type="predicted"/>
<reference evidence="2 3" key="1">
    <citation type="submission" date="2019-08" db="EMBL/GenBank/DDBJ databases">
        <title>Bacillus genomes from the desert of Cuatro Cienegas, Coahuila.</title>
        <authorList>
            <person name="Olmedo-Alvarez G."/>
        </authorList>
    </citation>
    <scope>NUCLEOTIDE SEQUENCE [LARGE SCALE GENOMIC DNA]</scope>
    <source>
        <strain evidence="2 3">CH108_3D</strain>
    </source>
</reference>
<keyword evidence="2" id="KW-0808">Transferase</keyword>
<dbReference type="PROSITE" id="PS51186">
    <property type="entry name" value="GNAT"/>
    <property type="match status" value="1"/>
</dbReference>
<dbReference type="SUPFAM" id="SSF55729">
    <property type="entry name" value="Acyl-CoA N-acyltransferases (Nat)"/>
    <property type="match status" value="1"/>
</dbReference>
<dbReference type="InterPro" id="IPR016181">
    <property type="entry name" value="Acyl_CoA_acyltransferase"/>
</dbReference>
<gene>
    <name evidence="2" type="ORF">FZC83_07565</name>
</gene>
<dbReference type="Gene3D" id="3.40.630.30">
    <property type="match status" value="1"/>
</dbReference>
<dbReference type="InterPro" id="IPR000182">
    <property type="entry name" value="GNAT_dom"/>
</dbReference>
<organism evidence="2 3">
    <name type="scientific">Rossellomorea marisflavi</name>
    <dbReference type="NCBI Taxonomy" id="189381"/>
    <lineage>
        <taxon>Bacteria</taxon>
        <taxon>Bacillati</taxon>
        <taxon>Bacillota</taxon>
        <taxon>Bacilli</taxon>
        <taxon>Bacillales</taxon>
        <taxon>Bacillaceae</taxon>
        <taxon>Rossellomorea</taxon>
    </lineage>
</organism>
<dbReference type="CDD" id="cd04301">
    <property type="entry name" value="NAT_SF"/>
    <property type="match status" value="1"/>
</dbReference>
<name>A0A5D4RU46_9BACI</name>
<comment type="caution">
    <text evidence="2">The sequence shown here is derived from an EMBL/GenBank/DDBJ whole genome shotgun (WGS) entry which is preliminary data.</text>
</comment>
<dbReference type="Pfam" id="PF00583">
    <property type="entry name" value="Acetyltransf_1"/>
    <property type="match status" value="1"/>
</dbReference>
<dbReference type="RefSeq" id="WP_148984910.1">
    <property type="nucleotide sequence ID" value="NZ_CP081870.1"/>
</dbReference>
<dbReference type="GeneID" id="89533241"/>
<protein>
    <submittedName>
        <fullName evidence="2">GNAT family N-acetyltransferase</fullName>
    </submittedName>
</protein>
<accession>A0A5D4RU46</accession>